<dbReference type="InterPro" id="IPR003598">
    <property type="entry name" value="Ig_sub2"/>
</dbReference>
<dbReference type="PROSITE" id="PS50011">
    <property type="entry name" value="PROTEIN_KINASE_DOM"/>
    <property type="match status" value="1"/>
</dbReference>
<evidence type="ECO:0000256" key="11">
    <source>
        <dbReference type="SAM" id="SignalP"/>
    </source>
</evidence>
<evidence type="ECO:0000256" key="4">
    <source>
        <dbReference type="ARBA" id="ARBA00023136"/>
    </source>
</evidence>
<dbReference type="PANTHER" id="PTHR10075">
    <property type="entry name" value="BASIGIN RELATED"/>
    <property type="match status" value="1"/>
</dbReference>
<feature type="domain" description="Ig-like" evidence="13">
    <location>
        <begin position="405"/>
        <end position="501"/>
    </location>
</feature>
<evidence type="ECO:0000256" key="2">
    <source>
        <dbReference type="ARBA" id="ARBA00022692"/>
    </source>
</evidence>
<feature type="signal peptide" evidence="11">
    <location>
        <begin position="1"/>
        <end position="17"/>
    </location>
</feature>
<dbReference type="InterPro" id="IPR013098">
    <property type="entry name" value="Ig_I-set"/>
</dbReference>
<dbReference type="SUPFAM" id="SSF56112">
    <property type="entry name" value="Protein kinase-like (PK-like)"/>
    <property type="match status" value="1"/>
</dbReference>
<dbReference type="RefSeq" id="XP_017770626.1">
    <property type="nucleotide sequence ID" value="XM_017915137.1"/>
</dbReference>
<feature type="domain" description="Protein kinase" evidence="12">
    <location>
        <begin position="822"/>
        <end position="1103"/>
    </location>
</feature>
<evidence type="ECO:0000256" key="1">
    <source>
        <dbReference type="ARBA" id="ARBA00004167"/>
    </source>
</evidence>
<reference evidence="15" key="1">
    <citation type="submission" date="2025-08" db="UniProtKB">
        <authorList>
            <consortium name="RefSeq"/>
        </authorList>
    </citation>
    <scope>IDENTIFICATION</scope>
    <source>
        <tissue evidence="15">Whole Larva</tissue>
    </source>
</reference>
<evidence type="ECO:0000256" key="5">
    <source>
        <dbReference type="ARBA" id="ARBA00023157"/>
    </source>
</evidence>
<dbReference type="InterPro" id="IPR020635">
    <property type="entry name" value="Tyr_kinase_cat_dom"/>
</dbReference>
<evidence type="ECO:0000259" key="13">
    <source>
        <dbReference type="PROSITE" id="PS50835"/>
    </source>
</evidence>
<feature type="transmembrane region" description="Helical" evidence="10">
    <location>
        <begin position="703"/>
        <end position="724"/>
    </location>
</feature>
<keyword evidence="8" id="KW-0393">Immunoglobulin domain</keyword>
<keyword evidence="4 10" id="KW-0472">Membrane</keyword>
<keyword evidence="2 10" id="KW-0812">Transmembrane</keyword>
<comment type="subcellular location">
    <subcellularLocation>
        <location evidence="1">Membrane</location>
        <topology evidence="1">Single-pass membrane protein</topology>
    </subcellularLocation>
</comment>
<dbReference type="Pfam" id="PF07679">
    <property type="entry name" value="I-set"/>
    <property type="match status" value="4"/>
</dbReference>
<evidence type="ECO:0000256" key="9">
    <source>
        <dbReference type="SAM" id="MobiDB-lite"/>
    </source>
</evidence>
<keyword evidence="14" id="KW-1185">Reference proteome</keyword>
<feature type="domain" description="Ig-like" evidence="13">
    <location>
        <begin position="314"/>
        <end position="402"/>
    </location>
</feature>
<keyword evidence="11" id="KW-0732">Signal</keyword>
<evidence type="ECO:0000313" key="14">
    <source>
        <dbReference type="Proteomes" id="UP000695000"/>
    </source>
</evidence>
<dbReference type="Pfam" id="PF07714">
    <property type="entry name" value="PK_Tyr_Ser-Thr"/>
    <property type="match status" value="1"/>
</dbReference>
<dbReference type="InterPro" id="IPR008266">
    <property type="entry name" value="Tyr_kinase_AS"/>
</dbReference>
<feature type="compositionally biased region" description="Basic and acidic residues" evidence="9">
    <location>
        <begin position="783"/>
        <end position="795"/>
    </location>
</feature>
<keyword evidence="6" id="KW-0675">Receptor</keyword>
<dbReference type="GeneID" id="108558280"/>
<gene>
    <name evidence="15" type="primary">LOC108558280</name>
</gene>
<accession>A0ABM1M7S6</accession>
<sequence>MFGVVVCAVFMMHLVPAMFGQDEIYFSQTPKDVSVVTGKSVSLPCEVTPNQGVSYYWELNGSRIYNTTRRFQRGSSLHINRVDRERDSGQFTCIAQDQKGLSITSSAASLNIHWIEEASVQLQSPESASYIAKGTEVVLRCHLEASGDVHYEWFRNADRLVKTAKMDIKKKKLHIKSVAPSDNGIYRCTAQNEAGSQHSFKNFALAVAGDDTALIQIVPKNQLVKKGAAARFDCTYQHADVTEWYFKDVGPLESDKRIKVHPNGSLEINEVRDSDKGMYNCVGIRGESKEVPQSYTAELHVAFIHNLTDALFEPPLPEGSKHVIAEDSFFQQTCLEPKSVPPAKKFWMNPDGHTISDSGDVKVDDDGRLILDSVKRDNAGTYTCVAENVAGKTEKSFQLVVTTKPVITENPESVTAEENEASVLKCGFTSESATEFTTVRWRKDGKVIKSDDTSNHQRLKVFKQNGTLVLQSTKISDRGEYLCEILTKGFAPVLSKPATISVIEQLKFVPPPVNKKLELSSVAKLHCKAQGTPPPIVHWEKIGGPLPTHITDVNGTLHFNGVLPEDKGKYMCTATNSQGVINVTVNIDVVVSPKFTVVPKNPTEAHEGSALMIDCVVEGDPKPTVQWEKNLRLNDFDKTRFTIFDNGSLYISEVHKEDENNYACTGGNSAGLNRKEMRLIVHIRDGFHPGDNVDGEGSTVTKAVLITMSVAAAYIILVVGLMVWCRYRRRSRKLPISEAGKTENGETDPTELKEATIAVETNGHVVGATVTGAGPSKPVENGDALKEGQKSDGAETTHSQSSAHSKKSKSNYDKIAFSRSNLRDSKLIGRGEFGDIFAAKVAKSVLLGEKRNSASTPTGGSDEKEVAVLVKSLTQTKDENSLAEFKREIDMFTKLSHENITKLHGLCREEEPHYMILEYTDWGDLKQFLVATQKGSPPALTPVQCVAVIQQVAQALDQISNERFVHRDLAARNCLITSKLLVKVGLPRLTRDPFSQEYCKHANQIIPLRWLPHEAVYEDEYSTKSDVYAFGVLIWEIFNQGELPFPKMNDNSFLAKLKEKSLEWKFHKDTPPDLEKLQERCLDVNPQERPTFAELAKEIETILKSISLVSVVHSGKHEMKRFQIVLFALIGAISTSEGLRCYTCSFQEWETDQKCVTDPANVETSTPITNCNKNYCTSIRVEYVTPKGKVMQMLRGCEDVPILLNEDFEDPVFRHYYRSCQTDLCNGGTGKDGGAGEEHFGGFGVLYVPGVGDNAANIFTPSLLTFISMFLVNYIVN</sequence>
<dbReference type="CDD" id="cd00096">
    <property type="entry name" value="Ig"/>
    <property type="match status" value="1"/>
</dbReference>
<organism evidence="14 15">
    <name type="scientific">Nicrophorus vespilloides</name>
    <name type="common">Boreal carrion beetle</name>
    <dbReference type="NCBI Taxonomy" id="110193"/>
    <lineage>
        <taxon>Eukaryota</taxon>
        <taxon>Metazoa</taxon>
        <taxon>Ecdysozoa</taxon>
        <taxon>Arthropoda</taxon>
        <taxon>Hexapoda</taxon>
        <taxon>Insecta</taxon>
        <taxon>Pterygota</taxon>
        <taxon>Neoptera</taxon>
        <taxon>Endopterygota</taxon>
        <taxon>Coleoptera</taxon>
        <taxon>Polyphaga</taxon>
        <taxon>Staphyliniformia</taxon>
        <taxon>Silphidae</taxon>
        <taxon>Nicrophorinae</taxon>
        <taxon>Nicrophorus</taxon>
    </lineage>
</organism>
<dbReference type="SMART" id="SM00219">
    <property type="entry name" value="TyrKc"/>
    <property type="match status" value="1"/>
</dbReference>
<feature type="region of interest" description="Disordered" evidence="9">
    <location>
        <begin position="767"/>
        <end position="810"/>
    </location>
</feature>
<dbReference type="PRINTS" id="PR00109">
    <property type="entry name" value="TYRKINASE"/>
</dbReference>
<feature type="chain" id="PRO_5046220607" evidence="11">
    <location>
        <begin position="18"/>
        <end position="1277"/>
    </location>
</feature>
<dbReference type="InterPro" id="IPR000719">
    <property type="entry name" value="Prot_kinase_dom"/>
</dbReference>
<keyword evidence="5" id="KW-1015">Disulfide bond</keyword>
<evidence type="ECO:0000313" key="15">
    <source>
        <dbReference type="RefSeq" id="XP_017770626.1"/>
    </source>
</evidence>
<protein>
    <submittedName>
        <fullName evidence="15">Tyrosine-protein kinase-like otk</fullName>
    </submittedName>
</protein>
<evidence type="ECO:0000256" key="8">
    <source>
        <dbReference type="ARBA" id="ARBA00023319"/>
    </source>
</evidence>
<proteinExistence type="predicted"/>
<evidence type="ECO:0000256" key="6">
    <source>
        <dbReference type="ARBA" id="ARBA00023170"/>
    </source>
</evidence>
<dbReference type="InterPro" id="IPR003599">
    <property type="entry name" value="Ig_sub"/>
</dbReference>
<dbReference type="SUPFAM" id="SSF48726">
    <property type="entry name" value="Immunoglobulin"/>
    <property type="match status" value="7"/>
</dbReference>
<evidence type="ECO:0000256" key="3">
    <source>
        <dbReference type="ARBA" id="ARBA00022989"/>
    </source>
</evidence>
<feature type="domain" description="Ig-like" evidence="13">
    <location>
        <begin position="118"/>
        <end position="204"/>
    </location>
</feature>
<dbReference type="Gene3D" id="2.60.40.10">
    <property type="entry name" value="Immunoglobulins"/>
    <property type="match status" value="7"/>
</dbReference>
<dbReference type="Pfam" id="PF13927">
    <property type="entry name" value="Ig_3"/>
    <property type="match status" value="3"/>
</dbReference>
<feature type="domain" description="Ig-like" evidence="13">
    <location>
        <begin position="593"/>
        <end position="680"/>
    </location>
</feature>
<dbReference type="InterPro" id="IPR007110">
    <property type="entry name" value="Ig-like_dom"/>
</dbReference>
<keyword evidence="3 10" id="KW-1133">Transmembrane helix</keyword>
<keyword evidence="7" id="KW-0325">Glycoprotein</keyword>
<name>A0ABM1M7S6_NICVS</name>
<dbReference type="InterPro" id="IPR011009">
    <property type="entry name" value="Kinase-like_dom_sf"/>
</dbReference>
<dbReference type="PANTHER" id="PTHR10075:SF14">
    <property type="entry name" value="CELL ADHESION MOLECULE DSCAM2-RELATED"/>
    <property type="match status" value="1"/>
</dbReference>
<dbReference type="SMART" id="SM00408">
    <property type="entry name" value="IGc2"/>
    <property type="match status" value="7"/>
</dbReference>
<dbReference type="InterPro" id="IPR013783">
    <property type="entry name" value="Ig-like_fold"/>
</dbReference>
<evidence type="ECO:0000259" key="12">
    <source>
        <dbReference type="PROSITE" id="PS50011"/>
    </source>
</evidence>
<dbReference type="PROSITE" id="PS00109">
    <property type="entry name" value="PROTEIN_KINASE_TYR"/>
    <property type="match status" value="1"/>
</dbReference>
<dbReference type="InterPro" id="IPR036179">
    <property type="entry name" value="Ig-like_dom_sf"/>
</dbReference>
<dbReference type="SMART" id="SM00409">
    <property type="entry name" value="IG"/>
    <property type="match status" value="7"/>
</dbReference>
<dbReference type="Gene3D" id="3.30.200.20">
    <property type="entry name" value="Phosphorylase Kinase, domain 1"/>
    <property type="match status" value="1"/>
</dbReference>
<evidence type="ECO:0000256" key="10">
    <source>
        <dbReference type="SAM" id="Phobius"/>
    </source>
</evidence>
<dbReference type="PROSITE" id="PS50835">
    <property type="entry name" value="IG_LIKE"/>
    <property type="match status" value="6"/>
</dbReference>
<evidence type="ECO:0000256" key="7">
    <source>
        <dbReference type="ARBA" id="ARBA00023180"/>
    </source>
</evidence>
<dbReference type="Proteomes" id="UP000695000">
    <property type="component" value="Unplaced"/>
</dbReference>
<feature type="domain" description="Ig-like" evidence="13">
    <location>
        <begin position="16"/>
        <end position="111"/>
    </location>
</feature>
<dbReference type="CDD" id="cd00117">
    <property type="entry name" value="TFP"/>
    <property type="match status" value="1"/>
</dbReference>
<dbReference type="Gene3D" id="1.10.510.10">
    <property type="entry name" value="Transferase(Phosphotransferase) domain 1"/>
    <property type="match status" value="1"/>
</dbReference>
<feature type="domain" description="Ig-like" evidence="13">
    <location>
        <begin position="510"/>
        <end position="588"/>
    </location>
</feature>
<dbReference type="InterPro" id="IPR001245">
    <property type="entry name" value="Ser-Thr/Tyr_kinase_cat_dom"/>
</dbReference>